<proteinExistence type="predicted"/>
<feature type="transmembrane region" description="Helical" evidence="1">
    <location>
        <begin position="2120"/>
        <end position="2139"/>
    </location>
</feature>
<keyword evidence="1" id="KW-0472">Membrane</keyword>
<evidence type="ECO:0000256" key="1">
    <source>
        <dbReference type="SAM" id="Phobius"/>
    </source>
</evidence>
<keyword evidence="2" id="KW-0121">Carboxypeptidase</keyword>
<comment type="caution">
    <text evidence="2">The sequence shown here is derived from an EMBL/GenBank/DDBJ whole genome shotgun (WGS) entry which is preliminary data.</text>
</comment>
<dbReference type="SUPFAM" id="SSF50998">
    <property type="entry name" value="Quinoprotein alcohol dehydrogenase-like"/>
    <property type="match status" value="1"/>
</dbReference>
<protein>
    <submittedName>
        <fullName evidence="2">Carboxypeptidase regulatory-like domain-containing protein</fullName>
    </submittedName>
</protein>
<accession>A0A7J2U1L8</accession>
<gene>
    <name evidence="2" type="ORF">ENO26_03245</name>
</gene>
<name>A0A7J2U1L8_9CREN</name>
<dbReference type="SUPFAM" id="SSF49464">
    <property type="entry name" value="Carboxypeptidase regulatory domain-like"/>
    <property type="match status" value="2"/>
</dbReference>
<organism evidence="2">
    <name type="scientific">Ignisphaera aggregans</name>
    <dbReference type="NCBI Taxonomy" id="334771"/>
    <lineage>
        <taxon>Archaea</taxon>
        <taxon>Thermoproteota</taxon>
        <taxon>Thermoprotei</taxon>
        <taxon>Desulfurococcales</taxon>
        <taxon>Desulfurococcaceae</taxon>
        <taxon>Ignisphaera</taxon>
    </lineage>
</organism>
<dbReference type="Gene3D" id="2.60.40.1120">
    <property type="entry name" value="Carboxypeptidase-like, regulatory domain"/>
    <property type="match status" value="1"/>
</dbReference>
<reference evidence="2" key="1">
    <citation type="journal article" date="2020" name="mSystems">
        <title>Genome- and Community-Level Interaction Insights into Carbon Utilization and Element Cycling Functions of Hydrothermarchaeota in Hydrothermal Sediment.</title>
        <authorList>
            <person name="Zhou Z."/>
            <person name="Liu Y."/>
            <person name="Xu W."/>
            <person name="Pan J."/>
            <person name="Luo Z.H."/>
            <person name="Li M."/>
        </authorList>
    </citation>
    <scope>NUCLEOTIDE SEQUENCE [LARGE SCALE GENOMIC DNA]</scope>
    <source>
        <strain evidence="2">SpSt-125</strain>
    </source>
</reference>
<dbReference type="EMBL" id="DSEU01000018">
    <property type="protein sequence ID" value="HEM66576.1"/>
    <property type="molecule type" value="Genomic_DNA"/>
</dbReference>
<keyword evidence="2" id="KW-0378">Hydrolase</keyword>
<keyword evidence="1" id="KW-1133">Transmembrane helix</keyword>
<evidence type="ECO:0000313" key="2">
    <source>
        <dbReference type="EMBL" id="HEM66576.1"/>
    </source>
</evidence>
<sequence>MCRQLMHFHCLPTLKLISYASEIKRLSWVSRLVSRKLSKTVAAILIILVLLPSPALFITAPPAVHAQQQSQEQLPNIATVKLWSVNHDVYMAKFVGEDYVVLCTSHCDVSLDYRFLSSYGTAYVYKVTTGSLLGSLSGPGTWSVGSWEPFKATKVSSYSGFFSADSKKMMLDVRVFGGTSIKGVNTTDTWRYTPIDWGFSDTNGDHYYAVQLDYDGSTLAVGYIGVSWANSGWNDTSKLLVYKYDPTQNKYSKVYEYAAYGDYGRRLQMTLDGRVIVVGGIGYPYIDIHIYNNANKSYGLAIHYRIPDAGGVSALGISDPYRVGYIIAGTLNGWVIIAKYDVTTNSFKVIYQAKVAPDNSWFYNPFYDRWIPKVTEVFVLSTHRDSNRPGYAAIYDVLTNTTTVINFASAGTPYWYAAAASPEANYIVAGNTPYMVIKRDVEARTPRARLWGTLIAEYPFKPLNTSVVLAPPKGLDVLMFSGKITVSRIYTEAVSIDLVTDPDIVNGRLATMADKGLVAAQVFKTEYSDVQSLKVLKGYELRDDLASQGISEYNNYIATVSTMLFKPPPYWQEGNTYFGTVIHVPLTQSLKLFNEMRLELASSIHTANLLYDKNKRALGIIGVPVEIGGGVGVSSLAYSKIADSILLKLAVQDGIVNLEKAFGIATSQAVAKIAGIVGIAVAVWGGIDAALVEWGGLGNVNTQSWIVIAPTVVDQYGRKFTAVMLYLPLSESPNVQTYYNIIKTYFSNLGYTDIGLQVTYIGQTWDDYKMRLEAGFTPIVNLYELIKTTIAAQYNLDMNTLTVTGSDILIVTRVSAKETFWEWFFGLGGVNINTLTLIGASTIKVKGVLKSGITTDPATIANTLGKVYVNDVAYELKPGADGAYTEFGILLGTPKLVFRFDQPIGFYGDIRVEISTVVKSPFQDTGYSYTTTLDYNWNGTQIRLEKIEFVDMPKPAIMIERVFRYTYGEFVNDLTKYFTLQTVINDPNSATGKLYYYITTSTLIFDPANGGILQPGKSFTINYYYTKPPDVSIRVFLNGTRITSTLAHHATIVINNSAPAQNIGIMVRVSVKYFEGLNEIEISSRTISDSVPAKANSIAYKTYDISDDVYRAIAFMNATSKPAFVEIYAKIVNATYNYIKNNDEDKAVYYPPSTIVKALPMPGLRGNYTVTVSVVELDNNTFTWKPSANALVEVLMGNTSIAKTYTNETGYTSFVLSGGIYTFRAGKSGYTNDSVTMIIYENTFITLRLIPGKGTTPRVTAGNATNFIFVNVTNVKVTFYVYNASSGNPVAGATVRLTYIEPTNSSFYGKIFNTTTDSNGYATLTIPAGRYRVDAVKQGFRNYTSYIPITIDTMINIALEPLTIPPGYYVLDIYTYYFGKKYPMPNVSIAITGDSTNITAKTDNRGYASFILKGGVTYTVKATALALGTKPYTLTKTVTLTNNETLVFEFPWYPNPFPTGRAYIVTNVKWKNGKPFKDATICIINAANNAKITCEETDSLGEAEFVIPAFQVYYITINATNPYNTTKKYSDSMLLNLSVSSVSMGGVEFVSLMGFKLDFTVPWTPPEMPGKYYLYVYAYNAVTGVGIKDVYVVAARGSEVWFTRTNDTGYAKLTLPYLGLFEITASHPLYKTVTRKIMAIENNTLLNLPMVPIPANFTLPTLPPANGTYPAIVVNNVSYYWLSVQVTWRDGYPFHNAEVRVYNTTSGALIARGVTNGTGFVHFLIKANTSIKYTVNATNPYNTSQVYTAEKSLVMSQHYFFVHQVPWISKYYAPEVAVVDVDLAIHRGQGYFYGNVSHLVVYSIWTNKPQSITVFIALYNMSSDVPKLINSKTASLTLAEGVNIFMDWLSVNISKMTTVRAFVNITKWQYDTDPSNNYMWSPARSLKPFTDFRIIVLWRPKQVKQSWTLLPEDVIEIDIGIYMPINTTSIPLKLNYSITAKDLKLKAFKDITKRFEVIRAAAPGIIWRNFTVAVPWTSRVVINASIYNDLDDVSANNNITIAIPIDPDIKLSIAKYTSYVIEGRDATVTVYLKSNVEAETGAIAWVTVEDNTTATIIKRVEIGVEPEKTVDISFKAPQNPPMMWIIRKPTQEHILTASVTGYDTYLADNSQSIKVTVVSYQWIVAAIAIAAIIIIIAAISRAIRKSITMSIEDEMEYVKRKRFVHKKD</sequence>
<dbReference type="Pfam" id="PF13620">
    <property type="entry name" value="CarboxypepD_reg"/>
    <property type="match status" value="1"/>
</dbReference>
<dbReference type="InterPro" id="IPR011047">
    <property type="entry name" value="Quinoprotein_ADH-like_sf"/>
</dbReference>
<dbReference type="GO" id="GO:0004180">
    <property type="term" value="F:carboxypeptidase activity"/>
    <property type="evidence" value="ECO:0007669"/>
    <property type="project" value="UniProtKB-KW"/>
</dbReference>
<dbReference type="InterPro" id="IPR008969">
    <property type="entry name" value="CarboxyPept-like_regulatory"/>
</dbReference>
<keyword evidence="2" id="KW-0645">Protease</keyword>
<keyword evidence="1" id="KW-0812">Transmembrane</keyword>